<proteinExistence type="predicted"/>
<sequence length="147" mass="15664">MAMPVGKCGSCGGLGPGAMGRGPTKAEPETFFWRGGSPRCACSRTQAVRDWAFGLVSQCRQVLLMVALVPGSALDFAVDGPSVVALEFSLSSEVWKLLNTIALGGKRILQKVLLLRKSTGLCLFPFVLIQRNCRLLVGNLRLSSSPP</sequence>
<protein>
    <submittedName>
        <fullName evidence="1">Uncharacterized protein</fullName>
    </submittedName>
</protein>
<evidence type="ECO:0000313" key="1">
    <source>
        <dbReference type="EMBL" id="CAD7695614.1"/>
    </source>
</evidence>
<accession>A0A8S1IPB0</accession>
<reference evidence="1" key="1">
    <citation type="submission" date="2020-12" db="EMBL/GenBank/DDBJ databases">
        <authorList>
            <person name="Iha C."/>
        </authorList>
    </citation>
    <scope>NUCLEOTIDE SEQUENCE</scope>
</reference>
<name>A0A8S1IPB0_9CHLO</name>
<dbReference type="EMBL" id="CAJHUC010000367">
    <property type="protein sequence ID" value="CAD7695614.1"/>
    <property type="molecule type" value="Genomic_DNA"/>
</dbReference>
<comment type="caution">
    <text evidence="1">The sequence shown here is derived from an EMBL/GenBank/DDBJ whole genome shotgun (WGS) entry which is preliminary data.</text>
</comment>
<keyword evidence="2" id="KW-1185">Reference proteome</keyword>
<dbReference type="Proteomes" id="UP000708148">
    <property type="component" value="Unassembled WGS sequence"/>
</dbReference>
<organism evidence="1 2">
    <name type="scientific">Ostreobium quekettii</name>
    <dbReference type="NCBI Taxonomy" id="121088"/>
    <lineage>
        <taxon>Eukaryota</taxon>
        <taxon>Viridiplantae</taxon>
        <taxon>Chlorophyta</taxon>
        <taxon>core chlorophytes</taxon>
        <taxon>Ulvophyceae</taxon>
        <taxon>TCBD clade</taxon>
        <taxon>Bryopsidales</taxon>
        <taxon>Ostreobineae</taxon>
        <taxon>Ostreobiaceae</taxon>
        <taxon>Ostreobium</taxon>
    </lineage>
</organism>
<dbReference type="AlphaFoldDB" id="A0A8S1IPB0"/>
<gene>
    <name evidence="1" type="ORF">OSTQU699_LOCUS975</name>
</gene>
<evidence type="ECO:0000313" key="2">
    <source>
        <dbReference type="Proteomes" id="UP000708148"/>
    </source>
</evidence>